<reference evidence="3" key="1">
    <citation type="journal article" date="2019" name="Int. J. Syst. Evol. Microbiol.">
        <title>The Global Catalogue of Microorganisms (GCM) 10K type strain sequencing project: providing services to taxonomists for standard genome sequencing and annotation.</title>
        <authorList>
            <consortium name="The Broad Institute Genomics Platform"/>
            <consortium name="The Broad Institute Genome Sequencing Center for Infectious Disease"/>
            <person name="Wu L."/>
            <person name="Ma J."/>
        </authorList>
    </citation>
    <scope>NUCLEOTIDE SEQUENCE [LARGE SCALE GENOMIC DNA]</scope>
    <source>
        <strain evidence="3">JCM 15478</strain>
    </source>
</reference>
<feature type="transmembrane region" description="Helical" evidence="1">
    <location>
        <begin position="46"/>
        <end position="67"/>
    </location>
</feature>
<name>A0ABP5H6B6_9ACTN</name>
<keyword evidence="3" id="KW-1185">Reference proteome</keyword>
<dbReference type="RefSeq" id="WP_344524496.1">
    <property type="nucleotide sequence ID" value="NZ_BAAAPE010000002.1"/>
</dbReference>
<evidence type="ECO:0000313" key="3">
    <source>
        <dbReference type="Proteomes" id="UP001500016"/>
    </source>
</evidence>
<keyword evidence="1" id="KW-0812">Transmembrane</keyword>
<dbReference type="Proteomes" id="UP001500016">
    <property type="component" value="Unassembled WGS sequence"/>
</dbReference>
<dbReference type="EMBL" id="BAAAPE010000002">
    <property type="protein sequence ID" value="GAA2065277.1"/>
    <property type="molecule type" value="Genomic_DNA"/>
</dbReference>
<protein>
    <submittedName>
        <fullName evidence="2">Uncharacterized protein</fullName>
    </submittedName>
</protein>
<gene>
    <name evidence="2" type="ORF">GCM10009801_10460</name>
</gene>
<keyword evidence="1" id="KW-1133">Transmembrane helix</keyword>
<accession>A0ABP5H6B6</accession>
<comment type="caution">
    <text evidence="2">The sequence shown here is derived from an EMBL/GenBank/DDBJ whole genome shotgun (WGS) entry which is preliminary data.</text>
</comment>
<keyword evidence="1" id="KW-0472">Membrane</keyword>
<evidence type="ECO:0000256" key="1">
    <source>
        <dbReference type="SAM" id="Phobius"/>
    </source>
</evidence>
<proteinExistence type="predicted"/>
<sequence>MRGRTGGREETLTEFAERISPRLGRAVRRLNGRLRAAVRTRGRRRAAAGAAVLALLALVATALPPVLDRLSPSVDPASSSCVRDTAEAIRAHEVEGHVLLHVTVREKRVPVSDGVARGYGFRAVVRASLSRAPRPAGTVTVWDILRPRYAPEADELVLLLFPQHLDSTDGQPLFGLSEPHVYEVRDGDRVVLDCPEGEGTAPLDALEQNR</sequence>
<organism evidence="2 3">
    <name type="scientific">Streptomyces albiaxialis</name>
    <dbReference type="NCBI Taxonomy" id="329523"/>
    <lineage>
        <taxon>Bacteria</taxon>
        <taxon>Bacillati</taxon>
        <taxon>Actinomycetota</taxon>
        <taxon>Actinomycetes</taxon>
        <taxon>Kitasatosporales</taxon>
        <taxon>Streptomycetaceae</taxon>
        <taxon>Streptomyces</taxon>
    </lineage>
</organism>
<evidence type="ECO:0000313" key="2">
    <source>
        <dbReference type="EMBL" id="GAA2065277.1"/>
    </source>
</evidence>